<evidence type="ECO:0000313" key="1">
    <source>
        <dbReference type="EMBL" id="VDN55113.1"/>
    </source>
</evidence>
<gene>
    <name evidence="1" type="ORF">DME_LOCUS5086</name>
</gene>
<evidence type="ECO:0000313" key="3">
    <source>
        <dbReference type="Proteomes" id="UP000274756"/>
    </source>
</evidence>
<proteinExistence type="predicted"/>
<organism evidence="2 4">
    <name type="scientific">Dracunculus medinensis</name>
    <name type="common">Guinea worm</name>
    <dbReference type="NCBI Taxonomy" id="318479"/>
    <lineage>
        <taxon>Eukaryota</taxon>
        <taxon>Metazoa</taxon>
        <taxon>Ecdysozoa</taxon>
        <taxon>Nematoda</taxon>
        <taxon>Chromadorea</taxon>
        <taxon>Rhabditida</taxon>
        <taxon>Spirurina</taxon>
        <taxon>Dracunculoidea</taxon>
        <taxon>Dracunculidae</taxon>
        <taxon>Dracunculus</taxon>
    </lineage>
</organism>
<dbReference type="AlphaFoldDB" id="A0A0N4U251"/>
<dbReference type="Proteomes" id="UP000274756">
    <property type="component" value="Unassembled WGS sequence"/>
</dbReference>
<sequence length="232" mass="26758">MLDERNLSASTSSQGNLSPILKNCLAMLYVEELENFSPINVCSGLMASIPNEIKHLKLIRYGIFQELDEINDGTDQEVSRIANFPSFKNSSDLINSMKENVKISSFNKVFDMDFNSFISHISFPDIGKFSHTLSKQDQDNIIKEFSPLPLFSAFASSDKIMNISNNWFINQSKAPPIQLSRRKLVSDSHSRTDFFSFFEYKRIPVQTAREHKRFNNSLRRFRSYLWNSDLSD</sequence>
<dbReference type="WBParaSite" id="DME_0000072601-mRNA-1">
    <property type="protein sequence ID" value="DME_0000072601-mRNA-1"/>
    <property type="gene ID" value="DME_0000072601"/>
</dbReference>
<reference evidence="4" key="1">
    <citation type="submission" date="2017-02" db="UniProtKB">
        <authorList>
            <consortium name="WormBaseParasite"/>
        </authorList>
    </citation>
    <scope>IDENTIFICATION</scope>
</reference>
<dbReference type="Proteomes" id="UP000038040">
    <property type="component" value="Unplaced"/>
</dbReference>
<accession>A0A0N4U251</accession>
<dbReference type="EMBL" id="UYYG01001151">
    <property type="protein sequence ID" value="VDN55113.1"/>
    <property type="molecule type" value="Genomic_DNA"/>
</dbReference>
<protein>
    <submittedName>
        <fullName evidence="1 4">Uncharacterized protein</fullName>
    </submittedName>
</protein>
<reference evidence="1 3" key="2">
    <citation type="submission" date="2018-11" db="EMBL/GenBank/DDBJ databases">
        <authorList>
            <consortium name="Pathogen Informatics"/>
        </authorList>
    </citation>
    <scope>NUCLEOTIDE SEQUENCE [LARGE SCALE GENOMIC DNA]</scope>
</reference>
<keyword evidence="3" id="KW-1185">Reference proteome</keyword>
<evidence type="ECO:0000313" key="2">
    <source>
        <dbReference type="Proteomes" id="UP000038040"/>
    </source>
</evidence>
<evidence type="ECO:0000313" key="4">
    <source>
        <dbReference type="WBParaSite" id="DME_0000072601-mRNA-1"/>
    </source>
</evidence>
<name>A0A0N4U251_DRAME</name>